<name>A0A3A3YTJ3_9ACTN</name>
<dbReference type="InterPro" id="IPR014756">
    <property type="entry name" value="Ig_E-set"/>
</dbReference>
<sequence length="235" mass="21632">MSPRTAAARRLAAGALALGAASTGAVLGAGPAAAHASLSSTEPADGASLQAAPGVVRLVFDEAVQSGLATVVVEGPGGPAAEGAPEVLDGTVEQAVAAAGDGDYRVAFRVVSADGHPVSGEVRFTVEGGAGAPAGAGAGAPEPSEGPSQAPPSGPAAVPGATPGAEGTPAAGALGAPGAAGAVGGADGGEGADAAAGADEGGGHAQHLVPLAAVAAAAVVVVAVTTFTGRRDRRR</sequence>
<protein>
    <submittedName>
        <fullName evidence="9">Copper resistance protein CopC</fullName>
    </submittedName>
</protein>
<evidence type="ECO:0000256" key="5">
    <source>
        <dbReference type="SAM" id="MobiDB-lite"/>
    </source>
</evidence>
<feature type="signal peptide" evidence="7">
    <location>
        <begin position="1"/>
        <end position="28"/>
    </location>
</feature>
<dbReference type="EMBL" id="QZEZ01000006">
    <property type="protein sequence ID" value="RJK94794.1"/>
    <property type="molecule type" value="Genomic_DNA"/>
</dbReference>
<evidence type="ECO:0000313" key="10">
    <source>
        <dbReference type="Proteomes" id="UP000265614"/>
    </source>
</evidence>
<feature type="compositionally biased region" description="Gly residues" evidence="5">
    <location>
        <begin position="128"/>
        <end position="138"/>
    </location>
</feature>
<dbReference type="AlphaFoldDB" id="A0A3A3YTJ3"/>
<evidence type="ECO:0000256" key="7">
    <source>
        <dbReference type="SAM" id="SignalP"/>
    </source>
</evidence>
<keyword evidence="6" id="KW-0472">Membrane</keyword>
<dbReference type="Gene3D" id="2.60.40.1220">
    <property type="match status" value="1"/>
</dbReference>
<comment type="subcellular location">
    <subcellularLocation>
        <location evidence="1">Cell envelope</location>
    </subcellularLocation>
</comment>
<dbReference type="Proteomes" id="UP000265614">
    <property type="component" value="Unassembled WGS sequence"/>
</dbReference>
<dbReference type="GO" id="GO:0030313">
    <property type="term" value="C:cell envelope"/>
    <property type="evidence" value="ECO:0007669"/>
    <property type="project" value="UniProtKB-SubCell"/>
</dbReference>
<evidence type="ECO:0000259" key="8">
    <source>
        <dbReference type="Pfam" id="PF04234"/>
    </source>
</evidence>
<evidence type="ECO:0000256" key="2">
    <source>
        <dbReference type="ARBA" id="ARBA00022723"/>
    </source>
</evidence>
<keyword evidence="2" id="KW-0479">Metal-binding</keyword>
<feature type="compositionally biased region" description="Gly residues" evidence="5">
    <location>
        <begin position="181"/>
        <end position="191"/>
    </location>
</feature>
<dbReference type="InterPro" id="IPR032694">
    <property type="entry name" value="CopC/D"/>
</dbReference>
<evidence type="ECO:0000256" key="6">
    <source>
        <dbReference type="SAM" id="Phobius"/>
    </source>
</evidence>
<dbReference type="PANTHER" id="PTHR34820:SF4">
    <property type="entry name" value="INNER MEMBRANE PROTEIN YEBZ"/>
    <property type="match status" value="1"/>
</dbReference>
<accession>A0A3A3YTJ3</accession>
<dbReference type="InterPro" id="IPR007348">
    <property type="entry name" value="CopC_dom"/>
</dbReference>
<dbReference type="InterPro" id="IPR014755">
    <property type="entry name" value="Cu-Rt/internalin_Ig-like"/>
</dbReference>
<dbReference type="RefSeq" id="WP_119950976.1">
    <property type="nucleotide sequence ID" value="NZ_QZEZ01000006.1"/>
</dbReference>
<dbReference type="PANTHER" id="PTHR34820">
    <property type="entry name" value="INNER MEMBRANE PROTEIN YEBZ"/>
    <property type="match status" value="1"/>
</dbReference>
<reference evidence="9 10" key="1">
    <citation type="submission" date="2018-09" db="EMBL/GenBank/DDBJ databases">
        <title>YIM 75000 draft genome.</title>
        <authorList>
            <person name="Tang S."/>
            <person name="Feng Y."/>
        </authorList>
    </citation>
    <scope>NUCLEOTIDE SEQUENCE [LARGE SCALE GENOMIC DNA]</scope>
    <source>
        <strain evidence="9 10">YIM 75000</strain>
    </source>
</reference>
<dbReference type="Pfam" id="PF04234">
    <property type="entry name" value="CopC"/>
    <property type="match status" value="1"/>
</dbReference>
<proteinExistence type="predicted"/>
<evidence type="ECO:0000256" key="4">
    <source>
        <dbReference type="ARBA" id="ARBA00023008"/>
    </source>
</evidence>
<feature type="chain" id="PRO_5038370018" evidence="7">
    <location>
        <begin position="29"/>
        <end position="235"/>
    </location>
</feature>
<keyword evidence="10" id="KW-1185">Reference proteome</keyword>
<feature type="compositionally biased region" description="Low complexity" evidence="5">
    <location>
        <begin position="155"/>
        <end position="180"/>
    </location>
</feature>
<organism evidence="9 10">
    <name type="scientific">Vallicoccus soli</name>
    <dbReference type="NCBI Taxonomy" id="2339232"/>
    <lineage>
        <taxon>Bacteria</taxon>
        <taxon>Bacillati</taxon>
        <taxon>Actinomycetota</taxon>
        <taxon>Actinomycetes</taxon>
        <taxon>Motilibacterales</taxon>
        <taxon>Vallicoccaceae</taxon>
        <taxon>Vallicoccus</taxon>
    </lineage>
</organism>
<dbReference type="GO" id="GO:0042597">
    <property type="term" value="C:periplasmic space"/>
    <property type="evidence" value="ECO:0007669"/>
    <property type="project" value="InterPro"/>
</dbReference>
<dbReference type="GO" id="GO:0046688">
    <property type="term" value="P:response to copper ion"/>
    <property type="evidence" value="ECO:0007669"/>
    <property type="project" value="InterPro"/>
</dbReference>
<keyword evidence="4" id="KW-0186">Copper</keyword>
<comment type="caution">
    <text evidence="9">The sequence shown here is derived from an EMBL/GenBank/DDBJ whole genome shotgun (WGS) entry which is preliminary data.</text>
</comment>
<evidence type="ECO:0000256" key="3">
    <source>
        <dbReference type="ARBA" id="ARBA00022729"/>
    </source>
</evidence>
<dbReference type="OrthoDB" id="5242236at2"/>
<feature type="domain" description="CopC" evidence="8">
    <location>
        <begin position="35"/>
        <end position="126"/>
    </location>
</feature>
<dbReference type="SUPFAM" id="SSF81296">
    <property type="entry name" value="E set domains"/>
    <property type="match status" value="1"/>
</dbReference>
<feature type="compositionally biased region" description="Low complexity" evidence="5">
    <location>
        <begin position="139"/>
        <end position="148"/>
    </location>
</feature>
<keyword evidence="3 7" id="KW-0732">Signal</keyword>
<dbReference type="GO" id="GO:0005886">
    <property type="term" value="C:plasma membrane"/>
    <property type="evidence" value="ECO:0007669"/>
    <property type="project" value="TreeGrafter"/>
</dbReference>
<feature type="transmembrane region" description="Helical" evidence="6">
    <location>
        <begin position="208"/>
        <end position="229"/>
    </location>
</feature>
<keyword evidence="6" id="KW-0812">Transmembrane</keyword>
<evidence type="ECO:0000313" key="9">
    <source>
        <dbReference type="EMBL" id="RJK94794.1"/>
    </source>
</evidence>
<evidence type="ECO:0000256" key="1">
    <source>
        <dbReference type="ARBA" id="ARBA00004196"/>
    </source>
</evidence>
<dbReference type="GO" id="GO:0005507">
    <property type="term" value="F:copper ion binding"/>
    <property type="evidence" value="ECO:0007669"/>
    <property type="project" value="InterPro"/>
</dbReference>
<gene>
    <name evidence="9" type="ORF">D5H78_13315</name>
</gene>
<dbReference type="GO" id="GO:0006825">
    <property type="term" value="P:copper ion transport"/>
    <property type="evidence" value="ECO:0007669"/>
    <property type="project" value="InterPro"/>
</dbReference>
<keyword evidence="6" id="KW-1133">Transmembrane helix</keyword>
<feature type="region of interest" description="Disordered" evidence="5">
    <location>
        <begin position="127"/>
        <end position="202"/>
    </location>
</feature>